<organism evidence="1 2">
    <name type="scientific">Adineta steineri</name>
    <dbReference type="NCBI Taxonomy" id="433720"/>
    <lineage>
        <taxon>Eukaryota</taxon>
        <taxon>Metazoa</taxon>
        <taxon>Spiralia</taxon>
        <taxon>Gnathifera</taxon>
        <taxon>Rotifera</taxon>
        <taxon>Eurotatoria</taxon>
        <taxon>Bdelloidea</taxon>
        <taxon>Adinetida</taxon>
        <taxon>Adinetidae</taxon>
        <taxon>Adineta</taxon>
    </lineage>
</organism>
<feature type="non-terminal residue" evidence="1">
    <location>
        <position position="1"/>
    </location>
</feature>
<proteinExistence type="predicted"/>
<evidence type="ECO:0000313" key="1">
    <source>
        <dbReference type="EMBL" id="CAF4280393.1"/>
    </source>
</evidence>
<dbReference type="Proteomes" id="UP000663844">
    <property type="component" value="Unassembled WGS sequence"/>
</dbReference>
<gene>
    <name evidence="1" type="ORF">OXD698_LOCUS45024</name>
</gene>
<reference evidence="1" key="1">
    <citation type="submission" date="2021-02" db="EMBL/GenBank/DDBJ databases">
        <authorList>
            <person name="Nowell W R."/>
        </authorList>
    </citation>
    <scope>NUCLEOTIDE SEQUENCE</scope>
</reference>
<sequence length="119" mass="14245">KAKAFLYFIIHSSNIYFNFKRKHYILYGQTIETNVHLINHFEIKNISSVEKFRGYLPNVNKLTLTNTIDMPRNFILNNFNRIIPLKQITKLILHCHHLLFEQILQLLSYTINVQTLEKK</sequence>
<name>A0A820GN85_9BILA</name>
<dbReference type="AlphaFoldDB" id="A0A820GN85"/>
<evidence type="ECO:0000313" key="2">
    <source>
        <dbReference type="Proteomes" id="UP000663844"/>
    </source>
</evidence>
<accession>A0A820GN85</accession>
<comment type="caution">
    <text evidence="1">The sequence shown here is derived from an EMBL/GenBank/DDBJ whole genome shotgun (WGS) entry which is preliminary data.</text>
</comment>
<dbReference type="EMBL" id="CAJOAZ010014438">
    <property type="protein sequence ID" value="CAF4280393.1"/>
    <property type="molecule type" value="Genomic_DNA"/>
</dbReference>
<protein>
    <submittedName>
        <fullName evidence="1">Uncharacterized protein</fullName>
    </submittedName>
</protein>